<dbReference type="SUPFAM" id="SSF53335">
    <property type="entry name" value="S-adenosyl-L-methionine-dependent methyltransferases"/>
    <property type="match status" value="1"/>
</dbReference>
<gene>
    <name evidence="7" type="ORF">K05K4_51160</name>
</gene>
<comment type="catalytic activity">
    <reaction evidence="6">
        <text>a 2'-deoxycytidine in DNA + S-adenosyl-L-methionine = a 5-methyl-2'-deoxycytidine in DNA + S-adenosyl-L-homocysteine + H(+)</text>
        <dbReference type="Rhea" id="RHEA:13681"/>
        <dbReference type="Rhea" id="RHEA-COMP:11369"/>
        <dbReference type="Rhea" id="RHEA-COMP:11370"/>
        <dbReference type="ChEBI" id="CHEBI:15378"/>
        <dbReference type="ChEBI" id="CHEBI:57856"/>
        <dbReference type="ChEBI" id="CHEBI:59789"/>
        <dbReference type="ChEBI" id="CHEBI:85452"/>
        <dbReference type="ChEBI" id="CHEBI:85454"/>
        <dbReference type="EC" id="2.1.1.37"/>
    </reaction>
</comment>
<dbReference type="RefSeq" id="WP_086048432.1">
    <property type="nucleotide sequence ID" value="NZ_CP017893.1"/>
</dbReference>
<dbReference type="InterPro" id="IPR029063">
    <property type="entry name" value="SAM-dependent_MTases_sf"/>
</dbReference>
<evidence type="ECO:0000256" key="5">
    <source>
        <dbReference type="ARBA" id="ARBA00022747"/>
    </source>
</evidence>
<evidence type="ECO:0000256" key="2">
    <source>
        <dbReference type="ARBA" id="ARBA00022603"/>
    </source>
</evidence>
<keyword evidence="3 7" id="KW-0808">Transferase</keyword>
<dbReference type="PANTHER" id="PTHR46098">
    <property type="entry name" value="TRNA (CYTOSINE(38)-C(5))-METHYLTRANSFERASE"/>
    <property type="match status" value="1"/>
</dbReference>
<organism evidence="7">
    <name type="scientific">Vibrio alginolyticus</name>
    <dbReference type="NCBI Taxonomy" id="663"/>
    <lineage>
        <taxon>Bacteria</taxon>
        <taxon>Pseudomonadati</taxon>
        <taxon>Pseudomonadota</taxon>
        <taxon>Gammaproteobacteria</taxon>
        <taxon>Vibrionales</taxon>
        <taxon>Vibrionaceae</taxon>
        <taxon>Vibrio</taxon>
    </lineage>
</organism>
<dbReference type="InterPro" id="IPR050750">
    <property type="entry name" value="C5-MTase"/>
</dbReference>
<geneLocation type="plasmid" evidence="7">
    <name>pL289</name>
</geneLocation>
<keyword evidence="7" id="KW-0614">Plasmid</keyword>
<dbReference type="GO" id="GO:0009307">
    <property type="term" value="P:DNA restriction-modification system"/>
    <property type="evidence" value="ECO:0007669"/>
    <property type="project" value="UniProtKB-KW"/>
</dbReference>
<reference evidence="7" key="1">
    <citation type="submission" date="2016-10" db="EMBL/GenBank/DDBJ databases">
        <title>The High Quality Genome of Vibrio alginolyticus K01M1.</title>
        <authorList>
            <person name="Wendling C."/>
            <person name="Chibani C.M."/>
            <person name="Hertel R."/>
            <person name="Sproer C."/>
            <person name="Bunk B."/>
            <person name="Overmann J."/>
            <person name="Roth O."/>
            <person name="Liesegang H."/>
        </authorList>
    </citation>
    <scope>NUCLEOTIDE SEQUENCE</scope>
    <source>
        <strain evidence="7">K05K4</strain>
        <plasmid evidence="7">pL289</plasmid>
    </source>
</reference>
<keyword evidence="4" id="KW-0949">S-adenosyl-L-methionine</keyword>
<evidence type="ECO:0000256" key="3">
    <source>
        <dbReference type="ARBA" id="ARBA00022679"/>
    </source>
</evidence>
<dbReference type="PANTHER" id="PTHR46098:SF1">
    <property type="entry name" value="TRNA (CYTOSINE(38)-C(5))-METHYLTRANSFERASE"/>
    <property type="match status" value="1"/>
</dbReference>
<evidence type="ECO:0000313" key="7">
    <source>
        <dbReference type="EMBL" id="ARP21818.1"/>
    </source>
</evidence>
<dbReference type="EC" id="2.1.1.37" evidence="1"/>
<accession>A0A1W6U234</accession>
<evidence type="ECO:0000256" key="1">
    <source>
        <dbReference type="ARBA" id="ARBA00011975"/>
    </source>
</evidence>
<dbReference type="InterPro" id="IPR001525">
    <property type="entry name" value="C5_MeTfrase"/>
</dbReference>
<dbReference type="Pfam" id="PF00145">
    <property type="entry name" value="DNA_methylase"/>
    <property type="match status" value="1"/>
</dbReference>
<evidence type="ECO:0000256" key="4">
    <source>
        <dbReference type="ARBA" id="ARBA00022691"/>
    </source>
</evidence>
<dbReference type="EMBL" id="CP017904">
    <property type="protein sequence ID" value="ARP21818.1"/>
    <property type="molecule type" value="Genomic_DNA"/>
</dbReference>
<dbReference type="GO" id="GO:0032259">
    <property type="term" value="P:methylation"/>
    <property type="evidence" value="ECO:0007669"/>
    <property type="project" value="UniProtKB-KW"/>
</dbReference>
<dbReference type="AlphaFoldDB" id="A0A1W6U234"/>
<protein>
    <recommendedName>
        <fullName evidence="1">DNA (cytosine-5-)-methyltransferase</fullName>
        <ecNumber evidence="1">2.1.1.37</ecNumber>
    </recommendedName>
</protein>
<proteinExistence type="predicted"/>
<dbReference type="GO" id="GO:0003886">
    <property type="term" value="F:DNA (cytosine-5-)-methyltransferase activity"/>
    <property type="evidence" value="ECO:0007669"/>
    <property type="project" value="UniProtKB-EC"/>
</dbReference>
<keyword evidence="5" id="KW-0680">Restriction system</keyword>
<dbReference type="Gene3D" id="3.40.50.150">
    <property type="entry name" value="Vaccinia Virus protein VP39"/>
    <property type="match status" value="1"/>
</dbReference>
<evidence type="ECO:0000256" key="6">
    <source>
        <dbReference type="ARBA" id="ARBA00047422"/>
    </source>
</evidence>
<keyword evidence="2 7" id="KW-0489">Methyltransferase</keyword>
<name>A0A1W6U234_VIBAL</name>
<sequence length="478" mass="53838">MSALENQVKVNLNIPNIGTKKLKITQYSDGKRKFQLSSNLLPLFNFNKGDKVYEESRGEGLGYVIRKLNSNPLIRRVKHVYSRTYKRRLSNPCEVSYESTAKDILASIPDTCTHVQVIMQPDCIYVLPINNLVADRINKVMTAENPFTVFSCCSSGIDGYAAFKAGFQINSLLDWRPIEARDEKKGQDFSESGVLTALNNLKVKHVFNQDITDISTGMLKRLIGKDDSMVLTISLQCDGFSGACSPADKRRAIDECSSNIDMLIDGLRLVSALQFPIVVLEQVPGFKSSDIGNVWNLRLSKMGYKVHEAILDSRDYGGLTSRKRYFSVASTLPVPFEFPTQEPRRTTPFWNEIESEVGELRNVSKSRSIQKGAECGRLRAFNRESLYANSLLKSQNRMCKDSVVFEDNGEYYFPNEILEKRLMTVPDSFSLNATSKTLASEILGQGVCFKLYNKLMLSVKNHIESFITNNSHMNIDLA</sequence>